<evidence type="ECO:0000256" key="4">
    <source>
        <dbReference type="ARBA" id="ARBA00023242"/>
    </source>
</evidence>
<name>A0A9W9EVU1_9EURO</name>
<evidence type="ECO:0000256" key="2">
    <source>
        <dbReference type="ARBA" id="ARBA00022574"/>
    </source>
</evidence>
<gene>
    <name evidence="6" type="ORF">N7456_012450</name>
</gene>
<accession>A0A9W9EVU1</accession>
<feature type="region of interest" description="Disordered" evidence="5">
    <location>
        <begin position="68"/>
        <end position="89"/>
    </location>
</feature>
<dbReference type="Gene3D" id="1.20.960.30">
    <property type="match status" value="1"/>
</dbReference>
<evidence type="ECO:0008006" key="8">
    <source>
        <dbReference type="Google" id="ProtNLM"/>
    </source>
</evidence>
<dbReference type="SUPFAM" id="SSF82171">
    <property type="entry name" value="DPP6 N-terminal domain-like"/>
    <property type="match status" value="1"/>
</dbReference>
<keyword evidence="3" id="KW-0677">Repeat</keyword>
<dbReference type="InterPro" id="IPR045183">
    <property type="entry name" value="Ebi-like"/>
</dbReference>
<organism evidence="6 7">
    <name type="scientific">Penicillium angulare</name>
    <dbReference type="NCBI Taxonomy" id="116970"/>
    <lineage>
        <taxon>Eukaryota</taxon>
        <taxon>Fungi</taxon>
        <taxon>Dikarya</taxon>
        <taxon>Ascomycota</taxon>
        <taxon>Pezizomycotina</taxon>
        <taxon>Eurotiomycetes</taxon>
        <taxon>Eurotiomycetidae</taxon>
        <taxon>Eurotiales</taxon>
        <taxon>Aspergillaceae</taxon>
        <taxon>Penicillium</taxon>
    </lineage>
</organism>
<sequence>MAQPDLTSHHVNYLIWRYLQESGHGEAAVSLQRAWYPDPQSLPFARHIKTHALVSLVQKGLQYHELESSIDKEGNPTSLTPDDQFFGPEPFEATALRSRLEAGTDHPAPEPAQHDRVTNGHGHAPAPAPAPEIPSISQKKKSETNGESMEVDAQTESKPASPVPEPVDGDGDVSMGADEMPQEPTLNVGTSVGVQISPAKAADLTPDTACLDLDDHVVSTAWRPGDPTVLVSRGETSCSLWKLSSSSSTPVQKKFHTPKSPGDYVSAVAWDAVGNQLAVASIRDMKGTITMYNAEGNAMDLLPDLPRIINGLHWSEHSPQLVIVASDERTSELALWDGARRPDVYPSPQVVEGGIYDLSWSGPDELFACGDDKVYHCGVDQNIRMIKEYKLQDKEIAWNFIRCTQNASGAVTVVASSESAIIWIPTHDIIIEQAHQDAITGIDIRPQSPAQRRTSSITGKSPITIVSYSIDCTVNVWNVDLEQKEFKRIHRFRLGPNTPALDGGFSPDGFALGAVSKDRLFIWNAERGGDPMAVWSPPAPEEVKEEGDSTVNGQNGHSNSIDGALSWDPDGKKLAYGFGKKVCSSVCSHF</sequence>
<dbReference type="InterPro" id="IPR015943">
    <property type="entry name" value="WD40/YVTN_repeat-like_dom_sf"/>
</dbReference>
<feature type="compositionally biased region" description="Polar residues" evidence="5">
    <location>
        <begin position="549"/>
        <end position="561"/>
    </location>
</feature>
<dbReference type="AlphaFoldDB" id="A0A9W9EVU1"/>
<dbReference type="SMART" id="SM00320">
    <property type="entry name" value="WD40"/>
    <property type="match status" value="4"/>
</dbReference>
<dbReference type="Pfam" id="PF08513">
    <property type="entry name" value="LisH"/>
    <property type="match status" value="1"/>
</dbReference>
<evidence type="ECO:0000256" key="5">
    <source>
        <dbReference type="SAM" id="MobiDB-lite"/>
    </source>
</evidence>
<reference evidence="6" key="1">
    <citation type="submission" date="2022-11" db="EMBL/GenBank/DDBJ databases">
        <authorList>
            <person name="Petersen C."/>
        </authorList>
    </citation>
    <scope>NUCLEOTIDE SEQUENCE</scope>
    <source>
        <strain evidence="6">IBT 30069</strain>
    </source>
</reference>
<dbReference type="EMBL" id="JAPQKH010000007">
    <property type="protein sequence ID" value="KAJ5088834.1"/>
    <property type="molecule type" value="Genomic_DNA"/>
</dbReference>
<keyword evidence="4" id="KW-0539">Nucleus</keyword>
<feature type="region of interest" description="Disordered" evidence="5">
    <location>
        <begin position="532"/>
        <end position="564"/>
    </location>
</feature>
<dbReference type="InterPro" id="IPR001680">
    <property type="entry name" value="WD40_rpt"/>
</dbReference>
<evidence type="ECO:0000313" key="7">
    <source>
        <dbReference type="Proteomes" id="UP001149165"/>
    </source>
</evidence>
<dbReference type="GO" id="GO:0034967">
    <property type="term" value="C:Set3 complex"/>
    <property type="evidence" value="ECO:0007669"/>
    <property type="project" value="TreeGrafter"/>
</dbReference>
<protein>
    <recommendedName>
        <fullName evidence="8">LisH domain-containing protein</fullName>
    </recommendedName>
</protein>
<reference evidence="6" key="2">
    <citation type="journal article" date="2023" name="IMA Fungus">
        <title>Comparative genomic study of the Penicillium genus elucidates a diverse pangenome and 15 lateral gene transfer events.</title>
        <authorList>
            <person name="Petersen C."/>
            <person name="Sorensen T."/>
            <person name="Nielsen M.R."/>
            <person name="Sondergaard T.E."/>
            <person name="Sorensen J.L."/>
            <person name="Fitzpatrick D.A."/>
            <person name="Frisvad J.C."/>
            <person name="Nielsen K.L."/>
        </authorList>
    </citation>
    <scope>NUCLEOTIDE SEQUENCE</scope>
    <source>
        <strain evidence="6">IBT 30069</strain>
    </source>
</reference>
<evidence type="ECO:0000256" key="1">
    <source>
        <dbReference type="ARBA" id="ARBA00004123"/>
    </source>
</evidence>
<dbReference type="InterPro" id="IPR006594">
    <property type="entry name" value="LisH"/>
</dbReference>
<dbReference type="Gene3D" id="2.130.10.10">
    <property type="entry name" value="YVTN repeat-like/Quinoprotein amine dehydrogenase"/>
    <property type="match status" value="1"/>
</dbReference>
<comment type="subcellular location">
    <subcellularLocation>
        <location evidence="1">Nucleus</location>
    </subcellularLocation>
</comment>
<keyword evidence="2" id="KW-0853">WD repeat</keyword>
<dbReference type="PANTHER" id="PTHR22846">
    <property type="entry name" value="WD40 REPEAT PROTEIN"/>
    <property type="match status" value="1"/>
</dbReference>
<evidence type="ECO:0000313" key="6">
    <source>
        <dbReference type="EMBL" id="KAJ5088834.1"/>
    </source>
</evidence>
<feature type="region of interest" description="Disordered" evidence="5">
    <location>
        <begin position="102"/>
        <end position="178"/>
    </location>
</feature>
<evidence type="ECO:0000256" key="3">
    <source>
        <dbReference type="ARBA" id="ARBA00022737"/>
    </source>
</evidence>
<dbReference type="PANTHER" id="PTHR22846:SF2">
    <property type="entry name" value="F-BOX-LIKE_WD REPEAT-CONTAINING PROTEIN EBI"/>
    <property type="match status" value="1"/>
</dbReference>
<keyword evidence="7" id="KW-1185">Reference proteome</keyword>
<proteinExistence type="predicted"/>
<dbReference type="Proteomes" id="UP001149165">
    <property type="component" value="Unassembled WGS sequence"/>
</dbReference>
<dbReference type="OrthoDB" id="1367865at2759"/>
<dbReference type="GO" id="GO:0006357">
    <property type="term" value="P:regulation of transcription by RNA polymerase II"/>
    <property type="evidence" value="ECO:0007669"/>
    <property type="project" value="TreeGrafter"/>
</dbReference>
<feature type="compositionally biased region" description="Basic and acidic residues" evidence="5">
    <location>
        <begin position="102"/>
        <end position="118"/>
    </location>
</feature>
<comment type="caution">
    <text evidence="6">The sequence shown here is derived from an EMBL/GenBank/DDBJ whole genome shotgun (WGS) entry which is preliminary data.</text>
</comment>
<dbReference type="GO" id="GO:0003714">
    <property type="term" value="F:transcription corepressor activity"/>
    <property type="evidence" value="ECO:0007669"/>
    <property type="project" value="InterPro"/>
</dbReference>